<evidence type="ECO:0000313" key="2">
    <source>
        <dbReference type="Proteomes" id="UP000217549"/>
    </source>
</evidence>
<organism evidence="1 2">
    <name type="scientific">Anaerobutyricum hallii</name>
    <dbReference type="NCBI Taxonomy" id="39488"/>
    <lineage>
        <taxon>Bacteria</taxon>
        <taxon>Bacillati</taxon>
        <taxon>Bacillota</taxon>
        <taxon>Clostridia</taxon>
        <taxon>Lachnospirales</taxon>
        <taxon>Lachnospiraceae</taxon>
        <taxon>Anaerobutyricum</taxon>
    </lineage>
</organism>
<dbReference type="Proteomes" id="UP000217549">
    <property type="component" value="Chromosome I"/>
</dbReference>
<evidence type="ECO:0000313" key="1">
    <source>
        <dbReference type="EMBL" id="SOB72830.1"/>
    </source>
</evidence>
<dbReference type="EMBL" id="LT907978">
    <property type="protein sequence ID" value="SOB72830.1"/>
    <property type="molecule type" value="Genomic_DNA"/>
</dbReference>
<gene>
    <name evidence="1" type="ORF">EHLA_2199</name>
</gene>
<reference evidence="2" key="1">
    <citation type="submission" date="2017-09" db="EMBL/GenBank/DDBJ databases">
        <authorList>
            <person name="Shetty A S."/>
        </authorList>
    </citation>
    <scope>NUCLEOTIDE SEQUENCE [LARGE SCALE GENOMIC DNA]</scope>
</reference>
<keyword evidence="2" id="KW-1185">Reference proteome</keyword>
<proteinExistence type="predicted"/>
<protein>
    <submittedName>
        <fullName evidence="1">Uncharacterized protein</fullName>
    </submittedName>
</protein>
<sequence>MERGFDPAREYLKTQHLEAEYECRTAHKAIKRGAESYNEYERYEEELEQ</sequence>
<dbReference type="AlphaFoldDB" id="A0A285PYJ7"/>
<dbReference type="RefSeq" id="WP_157908588.1">
    <property type="nucleotide sequence ID" value="NZ_LT907978.1"/>
</dbReference>
<name>A0A285PYJ7_9FIRM</name>
<accession>A0A285PYJ7</accession>
<dbReference type="KEGG" id="ehl:EHLA_2199"/>